<keyword evidence="5" id="KW-0460">Magnesium</keyword>
<dbReference type="GO" id="GO:0046872">
    <property type="term" value="F:metal ion binding"/>
    <property type="evidence" value="ECO:0007669"/>
    <property type="project" value="UniProtKB-KW"/>
</dbReference>
<evidence type="ECO:0000259" key="6">
    <source>
        <dbReference type="PROSITE" id="PS51462"/>
    </source>
</evidence>
<keyword evidence="8" id="KW-1185">Reference proteome</keyword>
<dbReference type="GO" id="GO:0008413">
    <property type="term" value="F:8-oxo-7,8-dihydroguanosine triphosphate pyrophosphatase activity"/>
    <property type="evidence" value="ECO:0007669"/>
    <property type="project" value="TreeGrafter"/>
</dbReference>
<feature type="domain" description="Nudix hydrolase" evidence="6">
    <location>
        <begin position="1"/>
        <end position="146"/>
    </location>
</feature>
<dbReference type="Gene3D" id="3.90.79.10">
    <property type="entry name" value="Nucleoside Triphosphate Pyrophosphohydrolase"/>
    <property type="match status" value="1"/>
</dbReference>
<evidence type="ECO:0000313" key="7">
    <source>
        <dbReference type="EMBL" id="KDQ60138.1"/>
    </source>
</evidence>
<dbReference type="GO" id="GO:0042262">
    <property type="term" value="P:DNA protection"/>
    <property type="evidence" value="ECO:0007669"/>
    <property type="project" value="TreeGrafter"/>
</dbReference>
<comment type="cofactor">
    <cofactor evidence="1">
        <name>Mg(2+)</name>
        <dbReference type="ChEBI" id="CHEBI:18420"/>
    </cofactor>
</comment>
<gene>
    <name evidence="7" type="ORF">JAAARDRAFT_596937</name>
</gene>
<dbReference type="InterPro" id="IPR020084">
    <property type="entry name" value="NUDIX_hydrolase_CS"/>
</dbReference>
<dbReference type="AlphaFoldDB" id="A0A067PZ87"/>
<evidence type="ECO:0000256" key="1">
    <source>
        <dbReference type="ARBA" id="ARBA00001946"/>
    </source>
</evidence>
<dbReference type="InterPro" id="IPR000086">
    <property type="entry name" value="NUDIX_hydrolase_dom"/>
</dbReference>
<proteinExistence type="inferred from homology"/>
<dbReference type="GO" id="GO:0005737">
    <property type="term" value="C:cytoplasm"/>
    <property type="evidence" value="ECO:0007669"/>
    <property type="project" value="TreeGrafter"/>
</dbReference>
<reference evidence="8" key="1">
    <citation type="journal article" date="2014" name="Proc. Natl. Acad. Sci. U.S.A.">
        <title>Extensive sampling of basidiomycete genomes demonstrates inadequacy of the white-rot/brown-rot paradigm for wood decay fungi.</title>
        <authorList>
            <person name="Riley R."/>
            <person name="Salamov A.A."/>
            <person name="Brown D.W."/>
            <person name="Nagy L.G."/>
            <person name="Floudas D."/>
            <person name="Held B.W."/>
            <person name="Levasseur A."/>
            <person name="Lombard V."/>
            <person name="Morin E."/>
            <person name="Otillar R."/>
            <person name="Lindquist E.A."/>
            <person name="Sun H."/>
            <person name="LaButti K.M."/>
            <person name="Schmutz J."/>
            <person name="Jabbour D."/>
            <person name="Luo H."/>
            <person name="Baker S.E."/>
            <person name="Pisabarro A.G."/>
            <person name="Walton J.D."/>
            <person name="Blanchette R.A."/>
            <person name="Henrissat B."/>
            <person name="Martin F."/>
            <person name="Cullen D."/>
            <person name="Hibbett D.S."/>
            <person name="Grigoriev I.V."/>
        </authorList>
    </citation>
    <scope>NUCLEOTIDE SEQUENCE [LARGE SCALE GENOMIC DNA]</scope>
    <source>
        <strain evidence="8">MUCL 33604</strain>
    </source>
</reference>
<keyword evidence="3" id="KW-0479">Metal-binding</keyword>
<name>A0A067PZ87_9AGAM</name>
<dbReference type="EMBL" id="KL197714">
    <property type="protein sequence ID" value="KDQ60138.1"/>
    <property type="molecule type" value="Genomic_DNA"/>
</dbReference>
<evidence type="ECO:0000256" key="2">
    <source>
        <dbReference type="ARBA" id="ARBA00005582"/>
    </source>
</evidence>
<protein>
    <recommendedName>
        <fullName evidence="6">Nudix hydrolase domain-containing protein</fullName>
    </recommendedName>
</protein>
<sequence length="197" mass="21984">MVPPGLAGDLIEAVSGGSDLDWLPLVPRKLYTNAFIVQDGKRGFGKDKYNGFGGKVDPGETVAEAAARELKEEAGIEAPLEHCGTLLFISETLDFAHHIEYYRASTYTGDIIETEEMRPQWFSFPPEFVPNYAGSSDAHDLPPIPLDAMWEDDHHFLPFILGGRHFVGRADFGMQGEQWYSRRFWFGVPAADHANHS</sequence>
<organism evidence="7 8">
    <name type="scientific">Jaapia argillacea MUCL 33604</name>
    <dbReference type="NCBI Taxonomy" id="933084"/>
    <lineage>
        <taxon>Eukaryota</taxon>
        <taxon>Fungi</taxon>
        <taxon>Dikarya</taxon>
        <taxon>Basidiomycota</taxon>
        <taxon>Agaricomycotina</taxon>
        <taxon>Agaricomycetes</taxon>
        <taxon>Agaricomycetidae</taxon>
        <taxon>Jaapiales</taxon>
        <taxon>Jaapiaceae</taxon>
        <taxon>Jaapia</taxon>
    </lineage>
</organism>
<dbReference type="PROSITE" id="PS51462">
    <property type="entry name" value="NUDIX"/>
    <property type="match status" value="1"/>
</dbReference>
<dbReference type="STRING" id="933084.A0A067PZ87"/>
<evidence type="ECO:0000256" key="5">
    <source>
        <dbReference type="ARBA" id="ARBA00022842"/>
    </source>
</evidence>
<evidence type="ECO:0000256" key="3">
    <source>
        <dbReference type="ARBA" id="ARBA00022723"/>
    </source>
</evidence>
<dbReference type="PANTHER" id="PTHR43758:SF2">
    <property type="entry name" value="OXIDIZED PURINE NUCLEOSIDE TRIPHOSPHATE HYDROLASE"/>
    <property type="match status" value="1"/>
</dbReference>
<dbReference type="HOGENOM" id="CLU_037162_11_0_1"/>
<dbReference type="Pfam" id="PF00293">
    <property type="entry name" value="NUDIX"/>
    <property type="match status" value="1"/>
</dbReference>
<dbReference type="Proteomes" id="UP000027265">
    <property type="component" value="Unassembled WGS sequence"/>
</dbReference>
<dbReference type="PANTHER" id="PTHR43758">
    <property type="entry name" value="7,8-DIHYDRO-8-OXOGUANINE TRIPHOSPHATASE"/>
    <property type="match status" value="1"/>
</dbReference>
<evidence type="ECO:0000256" key="4">
    <source>
        <dbReference type="ARBA" id="ARBA00022801"/>
    </source>
</evidence>
<evidence type="ECO:0000313" key="8">
    <source>
        <dbReference type="Proteomes" id="UP000027265"/>
    </source>
</evidence>
<dbReference type="InterPro" id="IPR015797">
    <property type="entry name" value="NUDIX_hydrolase-like_dom_sf"/>
</dbReference>
<dbReference type="InParanoid" id="A0A067PZ87"/>
<keyword evidence="4" id="KW-0378">Hydrolase</keyword>
<dbReference type="PROSITE" id="PS00893">
    <property type="entry name" value="NUDIX_BOX"/>
    <property type="match status" value="1"/>
</dbReference>
<dbReference type="CDD" id="cd03427">
    <property type="entry name" value="NUDIX_MTH1_Nudt1"/>
    <property type="match status" value="1"/>
</dbReference>
<accession>A0A067PZ87</accession>
<dbReference type="SUPFAM" id="SSF55811">
    <property type="entry name" value="Nudix"/>
    <property type="match status" value="1"/>
</dbReference>
<comment type="similarity">
    <text evidence="2">Belongs to the Nudix hydrolase family.</text>
</comment>
<dbReference type="OrthoDB" id="447842at2759"/>